<sequence>MKKLAHEEIIARVKDKIASGEWKPGERLPTTRQLAVDFGLSMTAVREALRVLENQRIVSVEHGRGIYIHNDPSLLDDPAGKLRELEDSTLLELLEARIVLEPELAAFCAERATSGQVREIRLLAERMEEQIRQGIDHYATDLQFHMTIAEGANNPLLSQMLSAISDLSAKGRRETNKLPHSKAKAASYHMLIAIAIEEREADQARSLMKTHISDMIAAVKKALGQ</sequence>
<dbReference type="PANTHER" id="PTHR43537">
    <property type="entry name" value="TRANSCRIPTIONAL REGULATOR, GNTR FAMILY"/>
    <property type="match status" value="1"/>
</dbReference>
<name>A0ABV6JDU3_9BACL</name>
<organism evidence="5 6">
    <name type="scientific">Paenibacillus mendelii</name>
    <dbReference type="NCBI Taxonomy" id="206163"/>
    <lineage>
        <taxon>Bacteria</taxon>
        <taxon>Bacillati</taxon>
        <taxon>Bacillota</taxon>
        <taxon>Bacilli</taxon>
        <taxon>Bacillales</taxon>
        <taxon>Paenibacillaceae</taxon>
        <taxon>Paenibacillus</taxon>
    </lineage>
</organism>
<proteinExistence type="predicted"/>
<dbReference type="InterPro" id="IPR011711">
    <property type="entry name" value="GntR_C"/>
</dbReference>
<dbReference type="PANTHER" id="PTHR43537:SF5">
    <property type="entry name" value="UXU OPERON TRANSCRIPTIONAL REGULATOR"/>
    <property type="match status" value="1"/>
</dbReference>
<dbReference type="Pfam" id="PF00392">
    <property type="entry name" value="GntR"/>
    <property type="match status" value="1"/>
</dbReference>
<dbReference type="Gene3D" id="1.20.120.530">
    <property type="entry name" value="GntR ligand-binding domain-like"/>
    <property type="match status" value="1"/>
</dbReference>
<dbReference type="RefSeq" id="WP_204818971.1">
    <property type="nucleotide sequence ID" value="NZ_JANHOF010000016.1"/>
</dbReference>
<evidence type="ECO:0000256" key="3">
    <source>
        <dbReference type="ARBA" id="ARBA00023163"/>
    </source>
</evidence>
<keyword evidence="6" id="KW-1185">Reference proteome</keyword>
<gene>
    <name evidence="5" type="ORF">ACFFJ8_16865</name>
</gene>
<dbReference type="Gene3D" id="1.10.10.10">
    <property type="entry name" value="Winged helix-like DNA-binding domain superfamily/Winged helix DNA-binding domain"/>
    <property type="match status" value="1"/>
</dbReference>
<reference evidence="5 6" key="1">
    <citation type="submission" date="2024-09" db="EMBL/GenBank/DDBJ databases">
        <authorList>
            <person name="Sun Q."/>
            <person name="Mori K."/>
        </authorList>
    </citation>
    <scope>NUCLEOTIDE SEQUENCE [LARGE SCALE GENOMIC DNA]</scope>
    <source>
        <strain evidence="5 6">CCM 4839</strain>
    </source>
</reference>
<accession>A0ABV6JDU3</accession>
<keyword evidence="1" id="KW-0805">Transcription regulation</keyword>
<keyword evidence="2" id="KW-0238">DNA-binding</keyword>
<dbReference type="SUPFAM" id="SSF46785">
    <property type="entry name" value="Winged helix' DNA-binding domain"/>
    <property type="match status" value="1"/>
</dbReference>
<comment type="caution">
    <text evidence="5">The sequence shown here is derived from an EMBL/GenBank/DDBJ whole genome shotgun (WGS) entry which is preliminary data.</text>
</comment>
<keyword evidence="3" id="KW-0804">Transcription</keyword>
<dbReference type="InterPro" id="IPR000524">
    <property type="entry name" value="Tscrpt_reg_HTH_GntR"/>
</dbReference>
<dbReference type="InterPro" id="IPR008920">
    <property type="entry name" value="TF_FadR/GntR_C"/>
</dbReference>
<dbReference type="Pfam" id="PF07729">
    <property type="entry name" value="FCD"/>
    <property type="match status" value="1"/>
</dbReference>
<evidence type="ECO:0000313" key="5">
    <source>
        <dbReference type="EMBL" id="MFC0393040.1"/>
    </source>
</evidence>
<dbReference type="SMART" id="SM00895">
    <property type="entry name" value="FCD"/>
    <property type="match status" value="1"/>
</dbReference>
<dbReference type="Proteomes" id="UP001589818">
    <property type="component" value="Unassembled WGS sequence"/>
</dbReference>
<evidence type="ECO:0000313" key="6">
    <source>
        <dbReference type="Proteomes" id="UP001589818"/>
    </source>
</evidence>
<evidence type="ECO:0000259" key="4">
    <source>
        <dbReference type="PROSITE" id="PS50949"/>
    </source>
</evidence>
<evidence type="ECO:0000256" key="2">
    <source>
        <dbReference type="ARBA" id="ARBA00023125"/>
    </source>
</evidence>
<dbReference type="SUPFAM" id="SSF48008">
    <property type="entry name" value="GntR ligand-binding domain-like"/>
    <property type="match status" value="1"/>
</dbReference>
<dbReference type="CDD" id="cd07377">
    <property type="entry name" value="WHTH_GntR"/>
    <property type="match status" value="1"/>
</dbReference>
<evidence type="ECO:0000256" key="1">
    <source>
        <dbReference type="ARBA" id="ARBA00023015"/>
    </source>
</evidence>
<dbReference type="SMART" id="SM00345">
    <property type="entry name" value="HTH_GNTR"/>
    <property type="match status" value="1"/>
</dbReference>
<dbReference type="PROSITE" id="PS50949">
    <property type="entry name" value="HTH_GNTR"/>
    <property type="match status" value="1"/>
</dbReference>
<dbReference type="InterPro" id="IPR036390">
    <property type="entry name" value="WH_DNA-bd_sf"/>
</dbReference>
<dbReference type="InterPro" id="IPR036388">
    <property type="entry name" value="WH-like_DNA-bd_sf"/>
</dbReference>
<protein>
    <submittedName>
        <fullName evidence="5">FadR/GntR family transcriptional regulator</fullName>
    </submittedName>
</protein>
<feature type="domain" description="HTH gntR-type" evidence="4">
    <location>
        <begin position="3"/>
        <end position="71"/>
    </location>
</feature>
<dbReference type="EMBL" id="JBHLVF010000028">
    <property type="protein sequence ID" value="MFC0393040.1"/>
    <property type="molecule type" value="Genomic_DNA"/>
</dbReference>